<dbReference type="RefSeq" id="WP_349658207.1">
    <property type="nucleotide sequence ID" value="NZ_JBEGDG010000001.1"/>
</dbReference>
<keyword evidence="5" id="KW-1185">Reference proteome</keyword>
<dbReference type="Pfam" id="PF02126">
    <property type="entry name" value="PTE"/>
    <property type="match status" value="1"/>
</dbReference>
<evidence type="ECO:0000313" key="5">
    <source>
        <dbReference type="Proteomes" id="UP001478862"/>
    </source>
</evidence>
<accession>A0ABV1MLQ3</accession>
<keyword evidence="1" id="KW-0479">Metal-binding</keyword>
<proteinExistence type="inferred from homology"/>
<dbReference type="PROSITE" id="PS51347">
    <property type="entry name" value="PHOSPHOTRIESTERASE_2"/>
    <property type="match status" value="1"/>
</dbReference>
<protein>
    <submittedName>
        <fullName evidence="4">Phosphotriesterase</fullName>
    </submittedName>
</protein>
<comment type="caution">
    <text evidence="4">The sequence shown here is derived from an EMBL/GenBank/DDBJ whole genome shotgun (WGS) entry which is preliminary data.</text>
</comment>
<dbReference type="PROSITE" id="PS01322">
    <property type="entry name" value="PHOSPHOTRIESTERASE_1"/>
    <property type="match status" value="1"/>
</dbReference>
<dbReference type="PANTHER" id="PTHR10819:SF3">
    <property type="entry name" value="PHOSPHOTRIESTERASE-RELATED PROTEIN"/>
    <property type="match status" value="1"/>
</dbReference>
<evidence type="ECO:0000256" key="1">
    <source>
        <dbReference type="ARBA" id="ARBA00022723"/>
    </source>
</evidence>
<dbReference type="PIRSF" id="PIRSF016839">
    <property type="entry name" value="PhP"/>
    <property type="match status" value="1"/>
</dbReference>
<dbReference type="SUPFAM" id="SSF51556">
    <property type="entry name" value="Metallo-dependent hydrolases"/>
    <property type="match status" value="1"/>
</dbReference>
<name>A0ABV1MLQ3_9BACI</name>
<comment type="similarity">
    <text evidence="3">Belongs to the metallo-dependent hydrolases superfamily. Phosphotriesterase family.</text>
</comment>
<dbReference type="PANTHER" id="PTHR10819">
    <property type="entry name" value="PHOSPHOTRIESTERASE-RELATED"/>
    <property type="match status" value="1"/>
</dbReference>
<feature type="modified residue" description="N6-carboxylysine" evidence="3">
    <location>
        <position position="137"/>
    </location>
</feature>
<dbReference type="EMBL" id="JBEGDG010000001">
    <property type="protein sequence ID" value="MEQ6353438.1"/>
    <property type="molecule type" value="Genomic_DNA"/>
</dbReference>
<organism evidence="4 5">
    <name type="scientific">Lysinibacillus zambalensis</name>
    <dbReference type="NCBI Taxonomy" id="3160866"/>
    <lineage>
        <taxon>Bacteria</taxon>
        <taxon>Bacillati</taxon>
        <taxon>Bacillota</taxon>
        <taxon>Bacilli</taxon>
        <taxon>Bacillales</taxon>
        <taxon>Bacillaceae</taxon>
        <taxon>Lysinibacillus</taxon>
    </lineage>
</organism>
<dbReference type="InterPro" id="IPR001559">
    <property type="entry name" value="Phosphotriesterase"/>
</dbReference>
<keyword evidence="2" id="KW-0378">Hydrolase</keyword>
<sequence length="313" mass="35312">MVSINTVTGKLNINDLGCTLVHEHLLLRSEVVTFQFPHLYDEDVIYKKAVEGAKAVKSQGVKTICDPTVVGMGRDVRFLERVANETDMQIVTATGIYSFTDIPYYFQNREIDHMAEAFIHDIEKGIQNTNIKAGFLKCSADAPGLTPDLEKVFRAVARAQKSTGVPIMTHSHPETENGLNQLAIFEEEGVNLKSVMIGHTGDSTDLNYIHKILDQGAYIGMDRFGQGPLPATKRNEVLLQLLKEGLEKRIFLSQDYCCNIDWYTQESIDEIIPGWSIRFLIDEILPQLQKEGVTDQQIHTMMHENVQNWFIGI</sequence>
<dbReference type="Proteomes" id="UP001478862">
    <property type="component" value="Unassembled WGS sequence"/>
</dbReference>
<dbReference type="Gene3D" id="3.20.20.140">
    <property type="entry name" value="Metal-dependent hydrolases"/>
    <property type="match status" value="1"/>
</dbReference>
<dbReference type="InterPro" id="IPR017947">
    <property type="entry name" value="AryldialkylPase_Zn-BS"/>
</dbReference>
<evidence type="ECO:0000313" key="4">
    <source>
        <dbReference type="EMBL" id="MEQ6353438.1"/>
    </source>
</evidence>
<evidence type="ECO:0000256" key="2">
    <source>
        <dbReference type="ARBA" id="ARBA00022801"/>
    </source>
</evidence>
<dbReference type="InterPro" id="IPR032466">
    <property type="entry name" value="Metal_Hydrolase"/>
</dbReference>
<reference evidence="4 5" key="1">
    <citation type="submission" date="2024-06" db="EMBL/GenBank/DDBJ databases">
        <title>Lysinibacillus zambalefons sp. nov., a Novel Firmicute Isolated from the Poon Bato Zambales Hyperalkaline Spring.</title>
        <authorList>
            <person name="Aja J.A."/>
            <person name="Lazaro J.E.H."/>
            <person name="Llorin L.D."/>
            <person name="Lim K.R."/>
            <person name="Teodosio J."/>
            <person name="Dalisay D.S."/>
        </authorList>
    </citation>
    <scope>NUCLEOTIDE SEQUENCE [LARGE SCALE GENOMIC DNA]</scope>
    <source>
        <strain evidence="4 5">M3</strain>
    </source>
</reference>
<evidence type="ECO:0000256" key="3">
    <source>
        <dbReference type="PROSITE-ProRule" id="PRU00679"/>
    </source>
</evidence>
<gene>
    <name evidence="4" type="ORF">ABNX05_02280</name>
</gene>